<protein>
    <submittedName>
        <fullName evidence="2">Uncharacterized protein</fullName>
    </submittedName>
</protein>
<dbReference type="OrthoDB" id="5482830at2"/>
<organism evidence="2 5">
    <name type="scientific">Myxococcus fulvus</name>
    <dbReference type="NCBI Taxonomy" id="33"/>
    <lineage>
        <taxon>Bacteria</taxon>
        <taxon>Pseudomonadati</taxon>
        <taxon>Myxococcota</taxon>
        <taxon>Myxococcia</taxon>
        <taxon>Myxococcales</taxon>
        <taxon>Cystobacterineae</taxon>
        <taxon>Myxococcaceae</taxon>
        <taxon>Myxococcus</taxon>
    </lineage>
</organism>
<evidence type="ECO:0000313" key="2">
    <source>
        <dbReference type="EMBL" id="GEN10508.1"/>
    </source>
</evidence>
<sequence length="432" mass="47700">MHRLRAVLAALTLGAPFAASAADITRIASSFEDDDPFDLFIDVGFERTQTRAKIIREQLAPVGSEPGRGDAAELWYKGVDARLNLRMAVGLYRDLELSFLLPLVFQQNERWDFTSQSSQESSTITNNCINPDGSTIPGCLDDPQANGVPLFGMPQESFRGGLGNLHFGLAYAFFNQDKDVTKPTWIFGIDYEAPTAKQRDPSVDTTNSDDRGNIGDRVHKYQLYTSFSRRIGVAEPYFKASYTIPVRGPVFYSNCDQRNADPATLGAPGNCGTGPWDRKETGIKAPKMVGMIAGVELVPFDRPQKHQKFTLDLRAIGNYVGAGRYHNELSAALRKLLTSEEYFQVGGMLGVTASASESFKIRAGGTFLYNTDHTLTNEELGKDLDGDGEINAGLGSPELNPTFDWRYDLVSRRFRAIGSTTFRFDLSASFNF</sequence>
<accession>A0A511TBI2</accession>
<reference evidence="3 4" key="1">
    <citation type="submission" date="2016-10" db="EMBL/GenBank/DDBJ databases">
        <authorList>
            <person name="Varghese N."/>
            <person name="Submissions S."/>
        </authorList>
    </citation>
    <scope>NUCLEOTIDE SEQUENCE [LARGE SCALE GENOMIC DNA]</scope>
    <source>
        <strain evidence="3 4">DSM 16525</strain>
    </source>
</reference>
<dbReference type="EMBL" id="BJXR01000039">
    <property type="protein sequence ID" value="GEN10508.1"/>
    <property type="molecule type" value="Genomic_DNA"/>
</dbReference>
<feature type="signal peptide" evidence="1">
    <location>
        <begin position="1"/>
        <end position="21"/>
    </location>
</feature>
<gene>
    <name evidence="2" type="ORF">MFU01_55450</name>
    <name evidence="3" type="ORF">SAMN05443572_103322</name>
</gene>
<keyword evidence="4" id="KW-1185">Reference proteome</keyword>
<proteinExistence type="predicted"/>
<evidence type="ECO:0000313" key="3">
    <source>
        <dbReference type="EMBL" id="SET80994.1"/>
    </source>
</evidence>
<feature type="chain" id="PRO_5023020112" evidence="1">
    <location>
        <begin position="22"/>
        <end position="432"/>
    </location>
</feature>
<dbReference type="EMBL" id="FOIB01000003">
    <property type="protein sequence ID" value="SET80994.1"/>
    <property type="molecule type" value="Genomic_DNA"/>
</dbReference>
<reference evidence="2 5" key="2">
    <citation type="submission" date="2019-07" db="EMBL/GenBank/DDBJ databases">
        <title>Whole genome shotgun sequence of Myxococcus fulvus NBRC 100333.</title>
        <authorList>
            <person name="Hosoyama A."/>
            <person name="Uohara A."/>
            <person name="Ohji S."/>
            <person name="Ichikawa N."/>
        </authorList>
    </citation>
    <scope>NUCLEOTIDE SEQUENCE [LARGE SCALE GENOMIC DNA]</scope>
    <source>
        <strain evidence="2 5">NBRC 100333</strain>
    </source>
</reference>
<evidence type="ECO:0000313" key="5">
    <source>
        <dbReference type="Proteomes" id="UP000321514"/>
    </source>
</evidence>
<dbReference type="STRING" id="1334629.MFUL124B02_23635"/>
<dbReference type="Proteomes" id="UP000321514">
    <property type="component" value="Unassembled WGS sequence"/>
</dbReference>
<dbReference type="Proteomes" id="UP000183760">
    <property type="component" value="Unassembled WGS sequence"/>
</dbReference>
<dbReference type="RefSeq" id="WP_046714039.1">
    <property type="nucleotide sequence ID" value="NZ_BJXR01000039.1"/>
</dbReference>
<dbReference type="AlphaFoldDB" id="A0A511TBI2"/>
<evidence type="ECO:0000256" key="1">
    <source>
        <dbReference type="SAM" id="SignalP"/>
    </source>
</evidence>
<comment type="caution">
    <text evidence="2">The sequence shown here is derived from an EMBL/GenBank/DDBJ whole genome shotgun (WGS) entry which is preliminary data.</text>
</comment>
<evidence type="ECO:0000313" key="4">
    <source>
        <dbReference type="Proteomes" id="UP000183760"/>
    </source>
</evidence>
<keyword evidence="1" id="KW-0732">Signal</keyword>
<name>A0A511TBI2_MYXFU</name>